<dbReference type="InterPro" id="IPR050153">
    <property type="entry name" value="Metal_Ion_Import_ABC"/>
</dbReference>
<keyword evidence="3" id="KW-0547">Nucleotide-binding</keyword>
<sequence>MAESIISIRDLVVRYGTVQALADVSLELSPGRIIGIIGMNGSGKSSLFGAVMGSVKAASGDIRLFGGDPARARKRNLVSYVPQSEAVDWDFPISVAEVVMTGRYGRLGVTRRPRAADRDAVARAIDRVGLVDLAERQIGELSGGQRKRVFVARGIAQEATLMLLDEPFAGVDKGSEHTIVALLRGLAAEGRGILISTHDLAGVPELCDEVILLKNRVLFHGAPEDALAADRLALAFGLEPR</sequence>
<dbReference type="Pfam" id="PF00005">
    <property type="entry name" value="ABC_tran"/>
    <property type="match status" value="1"/>
</dbReference>
<evidence type="ECO:0000259" key="5">
    <source>
        <dbReference type="PROSITE" id="PS50893"/>
    </source>
</evidence>
<evidence type="ECO:0000256" key="4">
    <source>
        <dbReference type="ARBA" id="ARBA00022840"/>
    </source>
</evidence>
<evidence type="ECO:0000256" key="1">
    <source>
        <dbReference type="ARBA" id="ARBA00005417"/>
    </source>
</evidence>
<dbReference type="AlphaFoldDB" id="A0A7L5AK45"/>
<dbReference type="InterPro" id="IPR003439">
    <property type="entry name" value="ABC_transporter-like_ATP-bd"/>
</dbReference>
<keyword evidence="2" id="KW-0813">Transport</keyword>
<evidence type="ECO:0000313" key="7">
    <source>
        <dbReference type="Proteomes" id="UP000464507"/>
    </source>
</evidence>
<accession>A0A7L5AK45</accession>
<dbReference type="SUPFAM" id="SSF52540">
    <property type="entry name" value="P-loop containing nucleoside triphosphate hydrolases"/>
    <property type="match status" value="1"/>
</dbReference>
<evidence type="ECO:0000256" key="3">
    <source>
        <dbReference type="ARBA" id="ARBA00022741"/>
    </source>
</evidence>
<dbReference type="GO" id="GO:0016887">
    <property type="term" value="F:ATP hydrolysis activity"/>
    <property type="evidence" value="ECO:0007669"/>
    <property type="project" value="InterPro"/>
</dbReference>
<dbReference type="PROSITE" id="PS00211">
    <property type="entry name" value="ABC_TRANSPORTER_1"/>
    <property type="match status" value="1"/>
</dbReference>
<keyword evidence="7" id="KW-1185">Reference proteome</keyword>
<dbReference type="KEGG" id="mant:BHD05_07380"/>
<keyword evidence="4" id="KW-0067">ATP-binding</keyword>
<dbReference type="GO" id="GO:0005524">
    <property type="term" value="F:ATP binding"/>
    <property type="evidence" value="ECO:0007669"/>
    <property type="project" value="UniProtKB-KW"/>
</dbReference>
<comment type="similarity">
    <text evidence="1">Belongs to the ABC transporter superfamily.</text>
</comment>
<dbReference type="InterPro" id="IPR003593">
    <property type="entry name" value="AAA+_ATPase"/>
</dbReference>
<organism evidence="6 7">
    <name type="scientific">Marisediminicola antarctica</name>
    <dbReference type="NCBI Taxonomy" id="674079"/>
    <lineage>
        <taxon>Bacteria</taxon>
        <taxon>Bacillati</taxon>
        <taxon>Actinomycetota</taxon>
        <taxon>Actinomycetes</taxon>
        <taxon>Micrococcales</taxon>
        <taxon>Microbacteriaceae</taxon>
        <taxon>Marisediminicola</taxon>
    </lineage>
</organism>
<dbReference type="PANTHER" id="PTHR42734:SF5">
    <property type="entry name" value="IRON TRANSPORT SYSTEM ATP-BINDING PROTEIN HI_0361-RELATED"/>
    <property type="match status" value="1"/>
</dbReference>
<dbReference type="PANTHER" id="PTHR42734">
    <property type="entry name" value="METAL TRANSPORT SYSTEM ATP-BINDING PROTEIN TM_0124-RELATED"/>
    <property type="match status" value="1"/>
</dbReference>
<evidence type="ECO:0000313" key="6">
    <source>
        <dbReference type="EMBL" id="QHO69491.1"/>
    </source>
</evidence>
<reference evidence="6 7" key="1">
    <citation type="submission" date="2016-09" db="EMBL/GenBank/DDBJ databases">
        <title>Complete genome sequence of microbes from the polar regions.</title>
        <authorList>
            <person name="Liao L."/>
            <person name="Chen B."/>
        </authorList>
    </citation>
    <scope>NUCLEOTIDE SEQUENCE [LARGE SCALE GENOMIC DNA]</scope>
    <source>
        <strain evidence="6 7">ZS314</strain>
    </source>
</reference>
<protein>
    <submittedName>
        <fullName evidence="6">ABC transporter</fullName>
    </submittedName>
</protein>
<dbReference type="Proteomes" id="UP000464507">
    <property type="component" value="Chromosome"/>
</dbReference>
<dbReference type="Gene3D" id="3.40.50.300">
    <property type="entry name" value="P-loop containing nucleotide triphosphate hydrolases"/>
    <property type="match status" value="1"/>
</dbReference>
<dbReference type="EMBL" id="CP017146">
    <property type="protein sequence ID" value="QHO69491.1"/>
    <property type="molecule type" value="Genomic_DNA"/>
</dbReference>
<dbReference type="SMART" id="SM00382">
    <property type="entry name" value="AAA"/>
    <property type="match status" value="1"/>
</dbReference>
<dbReference type="InterPro" id="IPR027417">
    <property type="entry name" value="P-loop_NTPase"/>
</dbReference>
<evidence type="ECO:0000256" key="2">
    <source>
        <dbReference type="ARBA" id="ARBA00022448"/>
    </source>
</evidence>
<dbReference type="CDD" id="cd03235">
    <property type="entry name" value="ABC_Metallic_Cations"/>
    <property type="match status" value="1"/>
</dbReference>
<feature type="domain" description="ABC transporter" evidence="5">
    <location>
        <begin position="6"/>
        <end position="240"/>
    </location>
</feature>
<dbReference type="OrthoDB" id="5296765at2"/>
<dbReference type="InterPro" id="IPR017871">
    <property type="entry name" value="ABC_transporter-like_CS"/>
</dbReference>
<name>A0A7L5AK45_9MICO</name>
<dbReference type="RefSeq" id="WP_161885863.1">
    <property type="nucleotide sequence ID" value="NZ_CP017146.1"/>
</dbReference>
<gene>
    <name evidence="6" type="ORF">BHD05_07380</name>
</gene>
<dbReference type="PROSITE" id="PS50893">
    <property type="entry name" value="ABC_TRANSPORTER_2"/>
    <property type="match status" value="1"/>
</dbReference>
<proteinExistence type="inferred from homology"/>